<dbReference type="InterPro" id="IPR015422">
    <property type="entry name" value="PyrdxlP-dep_Trfase_small"/>
</dbReference>
<dbReference type="InterPro" id="IPR015424">
    <property type="entry name" value="PyrdxlP-dep_Trfase"/>
</dbReference>
<feature type="modified residue" description="N6-(pyridoxal phosphate)lysine" evidence="9">
    <location>
        <position position="223"/>
    </location>
</feature>
<evidence type="ECO:0000256" key="7">
    <source>
        <dbReference type="ARBA" id="ARBA00022898"/>
    </source>
</evidence>
<dbReference type="InterPro" id="IPR050106">
    <property type="entry name" value="HistidinolP_aminotransfase"/>
</dbReference>
<dbReference type="CDD" id="cd00609">
    <property type="entry name" value="AAT_like"/>
    <property type="match status" value="1"/>
</dbReference>
<keyword evidence="9" id="KW-0368">Histidine biosynthesis</keyword>
<accession>A0ABV6DAV1</accession>
<proteinExistence type="inferred from homology"/>
<keyword evidence="9" id="KW-0028">Amino-acid biosynthesis</keyword>
<dbReference type="Gene3D" id="3.90.1150.10">
    <property type="entry name" value="Aspartate Aminotransferase, domain 1"/>
    <property type="match status" value="1"/>
</dbReference>
<dbReference type="PANTHER" id="PTHR43643:SF3">
    <property type="entry name" value="HISTIDINOL-PHOSPHATE AMINOTRANSFERASE"/>
    <property type="match status" value="1"/>
</dbReference>
<dbReference type="Pfam" id="PF00155">
    <property type="entry name" value="Aminotran_1_2"/>
    <property type="match status" value="1"/>
</dbReference>
<evidence type="ECO:0000256" key="1">
    <source>
        <dbReference type="ARBA" id="ARBA00001933"/>
    </source>
</evidence>
<dbReference type="Proteomes" id="UP001589755">
    <property type="component" value="Unassembled WGS sequence"/>
</dbReference>
<sequence>MTLPVRPQPRPGILDIAAYVPGRESVPGVSRVWKLSSNETPLGPSPAALEAMRAAAGHLELYPDGAATKLREAIAEVHGLNPANILCANGSDELLGLLAHTYLGPGDEGLYSQHGFLVYRIQILAAGATPVVARETDERADVDALLAAVSERTRVVFLANPNNPTGTYLPVEEVRRLRAGLPGHVLLVLDAAYAEYVRRNDYEAGIELVSGGENVVMTRTFSKIYGLAGLRIGWMYAPAHVVDAVNRVRGPFNVNTLAIAAGAAAVRDRAHVERAVAHNETWRAWLTQELTALGLRVTPSIGNFLLVHFPENAGRTAQDADAFLAARGFVLRRVAAYGFANALRMTVGPEEANRGVVAALADFMSGRDRG</sequence>
<keyword evidence="6 9" id="KW-0808">Transferase</keyword>
<dbReference type="InterPro" id="IPR015421">
    <property type="entry name" value="PyrdxlP-dep_Trfase_major"/>
</dbReference>
<dbReference type="SUPFAM" id="SSF53383">
    <property type="entry name" value="PLP-dependent transferases"/>
    <property type="match status" value="1"/>
</dbReference>
<evidence type="ECO:0000256" key="9">
    <source>
        <dbReference type="HAMAP-Rule" id="MF_01023"/>
    </source>
</evidence>
<comment type="similarity">
    <text evidence="3 9">Belongs to the class-II pyridoxal-phosphate-dependent aminotransferase family. Histidinol-phosphate aminotransferase subfamily.</text>
</comment>
<evidence type="ECO:0000313" key="11">
    <source>
        <dbReference type="EMBL" id="MFC0209735.1"/>
    </source>
</evidence>
<comment type="pathway">
    <text evidence="2 9">Amino-acid biosynthesis; L-histidine biosynthesis; L-histidine from 5-phospho-alpha-D-ribose 1-diphosphate: step 7/9.</text>
</comment>
<comment type="caution">
    <text evidence="11">The sequence shown here is derived from an EMBL/GenBank/DDBJ whole genome shotgun (WGS) entry which is preliminary data.</text>
</comment>
<dbReference type="InterPro" id="IPR005861">
    <property type="entry name" value="HisP_aminotrans"/>
</dbReference>
<dbReference type="EMBL" id="JBHLXD010000028">
    <property type="protein sequence ID" value="MFC0209735.1"/>
    <property type="molecule type" value="Genomic_DNA"/>
</dbReference>
<dbReference type="Gene3D" id="3.40.640.10">
    <property type="entry name" value="Type I PLP-dependent aspartate aminotransferase-like (Major domain)"/>
    <property type="match status" value="1"/>
</dbReference>
<dbReference type="EC" id="2.6.1.9" evidence="9"/>
<evidence type="ECO:0000256" key="3">
    <source>
        <dbReference type="ARBA" id="ARBA00007970"/>
    </source>
</evidence>
<evidence type="ECO:0000256" key="2">
    <source>
        <dbReference type="ARBA" id="ARBA00005011"/>
    </source>
</evidence>
<keyword evidence="7 9" id="KW-0663">Pyridoxal phosphate</keyword>
<evidence type="ECO:0000259" key="10">
    <source>
        <dbReference type="Pfam" id="PF00155"/>
    </source>
</evidence>
<dbReference type="InterPro" id="IPR004839">
    <property type="entry name" value="Aminotransferase_I/II_large"/>
</dbReference>
<protein>
    <recommendedName>
        <fullName evidence="9">Histidinol-phosphate aminotransferase</fullName>
        <ecNumber evidence="9">2.6.1.9</ecNumber>
    </recommendedName>
    <alternativeName>
        <fullName evidence="9">Imidazole acetol-phosphate transaminase</fullName>
    </alternativeName>
</protein>
<comment type="catalytic activity">
    <reaction evidence="8 9">
        <text>L-histidinol phosphate + 2-oxoglutarate = 3-(imidazol-4-yl)-2-oxopropyl phosphate + L-glutamate</text>
        <dbReference type="Rhea" id="RHEA:23744"/>
        <dbReference type="ChEBI" id="CHEBI:16810"/>
        <dbReference type="ChEBI" id="CHEBI:29985"/>
        <dbReference type="ChEBI" id="CHEBI:57766"/>
        <dbReference type="ChEBI" id="CHEBI:57980"/>
        <dbReference type="EC" id="2.6.1.9"/>
    </reaction>
</comment>
<dbReference type="HAMAP" id="MF_01023">
    <property type="entry name" value="HisC_aminotrans_2"/>
    <property type="match status" value="1"/>
</dbReference>
<evidence type="ECO:0000313" key="12">
    <source>
        <dbReference type="Proteomes" id="UP001589755"/>
    </source>
</evidence>
<dbReference type="GO" id="GO:0004400">
    <property type="term" value="F:histidinol-phosphate transaminase activity"/>
    <property type="evidence" value="ECO:0007669"/>
    <property type="project" value="UniProtKB-EC"/>
</dbReference>
<dbReference type="RefSeq" id="WP_261519621.1">
    <property type="nucleotide sequence ID" value="NZ_JAODNW010000005.1"/>
</dbReference>
<dbReference type="NCBIfam" id="TIGR01141">
    <property type="entry name" value="hisC"/>
    <property type="match status" value="1"/>
</dbReference>
<comment type="cofactor">
    <cofactor evidence="1 9">
        <name>pyridoxal 5'-phosphate</name>
        <dbReference type="ChEBI" id="CHEBI:597326"/>
    </cofactor>
</comment>
<reference evidence="11 12" key="1">
    <citation type="submission" date="2024-09" db="EMBL/GenBank/DDBJ databases">
        <authorList>
            <person name="Sun Q."/>
            <person name="Mori K."/>
        </authorList>
    </citation>
    <scope>NUCLEOTIDE SEQUENCE [LARGE SCALE GENOMIC DNA]</scope>
    <source>
        <strain evidence="11 12">CCM 8543</strain>
    </source>
</reference>
<keyword evidence="12" id="KW-1185">Reference proteome</keyword>
<feature type="domain" description="Aminotransferase class I/classII large" evidence="10">
    <location>
        <begin position="32"/>
        <end position="359"/>
    </location>
</feature>
<gene>
    <name evidence="9 11" type="primary">hisC</name>
    <name evidence="11" type="ORF">ACFFJ2_15120</name>
</gene>
<organism evidence="11 12">
    <name type="scientific">Chelativorans intermedius</name>
    <dbReference type="NCBI Taxonomy" id="515947"/>
    <lineage>
        <taxon>Bacteria</taxon>
        <taxon>Pseudomonadati</taxon>
        <taxon>Pseudomonadota</taxon>
        <taxon>Alphaproteobacteria</taxon>
        <taxon>Hyphomicrobiales</taxon>
        <taxon>Phyllobacteriaceae</taxon>
        <taxon>Chelativorans</taxon>
    </lineage>
</organism>
<evidence type="ECO:0000256" key="5">
    <source>
        <dbReference type="ARBA" id="ARBA00022576"/>
    </source>
</evidence>
<evidence type="ECO:0000256" key="6">
    <source>
        <dbReference type="ARBA" id="ARBA00022679"/>
    </source>
</evidence>
<keyword evidence="5 9" id="KW-0032">Aminotransferase</keyword>
<evidence type="ECO:0000256" key="4">
    <source>
        <dbReference type="ARBA" id="ARBA00011738"/>
    </source>
</evidence>
<evidence type="ECO:0000256" key="8">
    <source>
        <dbReference type="ARBA" id="ARBA00047481"/>
    </source>
</evidence>
<dbReference type="PANTHER" id="PTHR43643">
    <property type="entry name" value="HISTIDINOL-PHOSPHATE AMINOTRANSFERASE 2"/>
    <property type="match status" value="1"/>
</dbReference>
<comment type="subunit">
    <text evidence="4 9">Homodimer.</text>
</comment>
<name>A0ABV6DAV1_9HYPH</name>